<keyword evidence="7 11" id="KW-1133">Transmembrane helix</keyword>
<evidence type="ECO:0000313" key="13">
    <source>
        <dbReference type="EMBL" id="MCQ4333708.1"/>
    </source>
</evidence>
<dbReference type="PANTHER" id="PTHR43221">
    <property type="entry name" value="PROTEASE HTPX"/>
    <property type="match status" value="1"/>
</dbReference>
<keyword evidence="1" id="KW-1003">Cell membrane</keyword>
<evidence type="ECO:0000256" key="3">
    <source>
        <dbReference type="ARBA" id="ARBA00022692"/>
    </source>
</evidence>
<evidence type="ECO:0000256" key="4">
    <source>
        <dbReference type="ARBA" id="ARBA00022723"/>
    </source>
</evidence>
<keyword evidence="2 10" id="KW-0645">Protease</keyword>
<sequence length="279" mass="30102">MNHTGLKVRMAVVGSILFAFYALLAIVAVEAFGVSIPLVLLGTVAFGGFQYVIGKKIALWSAGAEDMPEDRYPEIHRAVERFADDMDLEKPRLMVADMGMPNAFAVGRRGAGVVVVSSELIRLLDREELEGVLAHELAHIDNRDVVTMVMGQSIASMLGMAAYFAIAFSRDGGIGNIVLGYLASIAVQMVAMVFVLAISRYREYVADADAAEHVGGDAMARALGKISTASEGSNAELDDNVAALCIFGGERSALQRLFATHPPIEKRIEAVRDVERSYY</sequence>
<evidence type="ECO:0000259" key="12">
    <source>
        <dbReference type="Pfam" id="PF01435"/>
    </source>
</evidence>
<organism evidence="13 14">
    <name type="scientific">Natronomonas aquatica</name>
    <dbReference type="NCBI Taxonomy" id="2841590"/>
    <lineage>
        <taxon>Archaea</taxon>
        <taxon>Methanobacteriati</taxon>
        <taxon>Methanobacteriota</taxon>
        <taxon>Stenosarchaea group</taxon>
        <taxon>Halobacteria</taxon>
        <taxon>Halobacteriales</taxon>
        <taxon>Natronomonadaceae</taxon>
        <taxon>Natronomonas</taxon>
    </lineage>
</organism>
<dbReference type="InterPro" id="IPR050083">
    <property type="entry name" value="HtpX_protease"/>
</dbReference>
<keyword evidence="14" id="KW-1185">Reference proteome</keyword>
<gene>
    <name evidence="13" type="ORF">KM295_09500</name>
</gene>
<name>A0A9R1CTV3_9EURY</name>
<evidence type="ECO:0000256" key="11">
    <source>
        <dbReference type="SAM" id="Phobius"/>
    </source>
</evidence>
<feature type="transmembrane region" description="Helical" evidence="11">
    <location>
        <begin position="178"/>
        <end position="198"/>
    </location>
</feature>
<keyword evidence="5 10" id="KW-0378">Hydrolase</keyword>
<accession>A0A9R1CTV3</accession>
<comment type="similarity">
    <text evidence="10">Belongs to the peptidase M48 family.</text>
</comment>
<evidence type="ECO:0000256" key="10">
    <source>
        <dbReference type="RuleBase" id="RU003983"/>
    </source>
</evidence>
<comment type="caution">
    <text evidence="13">The sequence shown here is derived from an EMBL/GenBank/DDBJ whole genome shotgun (WGS) entry which is preliminary data.</text>
</comment>
<dbReference type="GO" id="GO:0006508">
    <property type="term" value="P:proteolysis"/>
    <property type="evidence" value="ECO:0007669"/>
    <property type="project" value="UniProtKB-KW"/>
</dbReference>
<feature type="transmembrane region" description="Helical" evidence="11">
    <location>
        <begin position="145"/>
        <end position="166"/>
    </location>
</feature>
<dbReference type="Proteomes" id="UP001139494">
    <property type="component" value="Unassembled WGS sequence"/>
</dbReference>
<dbReference type="Gene3D" id="3.30.2010.10">
    <property type="entry name" value="Metalloproteases ('zincins'), catalytic domain"/>
    <property type="match status" value="1"/>
</dbReference>
<evidence type="ECO:0000256" key="8">
    <source>
        <dbReference type="ARBA" id="ARBA00023049"/>
    </source>
</evidence>
<keyword evidence="8 10" id="KW-0482">Metalloprotease</keyword>
<dbReference type="InterPro" id="IPR001915">
    <property type="entry name" value="Peptidase_M48"/>
</dbReference>
<keyword evidence="6 10" id="KW-0862">Zinc</keyword>
<dbReference type="AlphaFoldDB" id="A0A9R1CTV3"/>
<dbReference type="EMBL" id="JAHLKM010000011">
    <property type="protein sequence ID" value="MCQ4333708.1"/>
    <property type="molecule type" value="Genomic_DNA"/>
</dbReference>
<evidence type="ECO:0000313" key="14">
    <source>
        <dbReference type="Proteomes" id="UP001139494"/>
    </source>
</evidence>
<dbReference type="RefSeq" id="WP_256029735.1">
    <property type="nucleotide sequence ID" value="NZ_JAHLKM010000011.1"/>
</dbReference>
<dbReference type="Pfam" id="PF01435">
    <property type="entry name" value="Peptidase_M48"/>
    <property type="match status" value="1"/>
</dbReference>
<dbReference type="EC" id="3.4.24.-" evidence="13"/>
<reference evidence="13" key="1">
    <citation type="journal article" date="2023" name="Front. Microbiol.">
        <title>Genomic-based phylogenetic and metabolic analyses of the genus Natronomonas, and description of Natronomonas aquatica sp. nov.</title>
        <authorList>
            <person name="Garcia-Roldan A."/>
            <person name="Duran-Viseras A."/>
            <person name="de la Haba R.R."/>
            <person name="Corral P."/>
            <person name="Sanchez-Porro C."/>
            <person name="Ventosa A."/>
        </authorList>
    </citation>
    <scope>NUCLEOTIDE SEQUENCE</scope>
    <source>
        <strain evidence="13">F2-12</strain>
    </source>
</reference>
<proteinExistence type="inferred from homology"/>
<dbReference type="GO" id="GO:0004222">
    <property type="term" value="F:metalloendopeptidase activity"/>
    <property type="evidence" value="ECO:0007669"/>
    <property type="project" value="InterPro"/>
</dbReference>
<keyword evidence="4" id="KW-0479">Metal-binding</keyword>
<evidence type="ECO:0000256" key="1">
    <source>
        <dbReference type="ARBA" id="ARBA00022475"/>
    </source>
</evidence>
<dbReference type="PANTHER" id="PTHR43221:SF2">
    <property type="entry name" value="PROTEASE HTPX HOMOLOG"/>
    <property type="match status" value="1"/>
</dbReference>
<dbReference type="GO" id="GO:0046872">
    <property type="term" value="F:metal ion binding"/>
    <property type="evidence" value="ECO:0007669"/>
    <property type="project" value="UniProtKB-KW"/>
</dbReference>
<evidence type="ECO:0000256" key="9">
    <source>
        <dbReference type="ARBA" id="ARBA00023136"/>
    </source>
</evidence>
<evidence type="ECO:0000256" key="6">
    <source>
        <dbReference type="ARBA" id="ARBA00022833"/>
    </source>
</evidence>
<feature type="transmembrane region" description="Helical" evidence="11">
    <location>
        <begin position="35"/>
        <end position="53"/>
    </location>
</feature>
<comment type="cofactor">
    <cofactor evidence="10">
        <name>Zn(2+)</name>
        <dbReference type="ChEBI" id="CHEBI:29105"/>
    </cofactor>
    <text evidence="10">Binds 1 zinc ion per subunit.</text>
</comment>
<keyword evidence="3 11" id="KW-0812">Transmembrane</keyword>
<protein>
    <submittedName>
        <fullName evidence="13">M48 family metalloprotease</fullName>
        <ecNumber evidence="13">3.4.24.-</ecNumber>
    </submittedName>
</protein>
<feature type="domain" description="Peptidase M48" evidence="12">
    <location>
        <begin position="72"/>
        <end position="273"/>
    </location>
</feature>
<evidence type="ECO:0000256" key="2">
    <source>
        <dbReference type="ARBA" id="ARBA00022670"/>
    </source>
</evidence>
<feature type="transmembrane region" description="Helical" evidence="11">
    <location>
        <begin position="12"/>
        <end position="29"/>
    </location>
</feature>
<evidence type="ECO:0000256" key="7">
    <source>
        <dbReference type="ARBA" id="ARBA00022989"/>
    </source>
</evidence>
<keyword evidence="9 11" id="KW-0472">Membrane</keyword>
<evidence type="ECO:0000256" key="5">
    <source>
        <dbReference type="ARBA" id="ARBA00022801"/>
    </source>
</evidence>